<dbReference type="RefSeq" id="WP_273691125.1">
    <property type="nucleotide sequence ID" value="NZ_CP117411.1"/>
</dbReference>
<accession>A0ABY7TSF6</accession>
<evidence type="ECO:0000313" key="1">
    <source>
        <dbReference type="EMBL" id="WCT75340.1"/>
    </source>
</evidence>
<sequence>MFGWLKRTRRHSLSRRAQKPPIDPALFEQEGTILYEALSIYWASSNPDTYTRHNAGVEIEALEERYSLQLPDDFRAYLVCAAPSVTFMDDIGTQWWALSEIKSISDECPNGPPGRINPEIEQEIDAYLIFSDYLIWCYAWAICCSNGPNRGKVALIGGLPDAFIADSFRDFLRLALADDLAIHQGPSK</sequence>
<reference evidence="1 2" key="1">
    <citation type="submission" date="2023-02" db="EMBL/GenBank/DDBJ databases">
        <title>Genome sequence of Sphingomonas naphthae.</title>
        <authorList>
            <person name="Kim S."/>
            <person name="Heo J."/>
            <person name="Kwon S.-W."/>
        </authorList>
    </citation>
    <scope>NUCLEOTIDE SEQUENCE [LARGE SCALE GENOMIC DNA]</scope>
    <source>
        <strain evidence="1 2">KACC 18716</strain>
    </source>
</reference>
<proteinExistence type="predicted"/>
<dbReference type="InterPro" id="IPR037883">
    <property type="entry name" value="Knr4/Smi1-like_sf"/>
</dbReference>
<dbReference type="Gene3D" id="3.40.1580.10">
    <property type="entry name" value="SMI1/KNR4-like"/>
    <property type="match status" value="1"/>
</dbReference>
<evidence type="ECO:0000313" key="2">
    <source>
        <dbReference type="Proteomes" id="UP001220395"/>
    </source>
</evidence>
<name>A0ABY7TSF6_9SPHN</name>
<organism evidence="1 2">
    <name type="scientific">Sphingomonas naphthae</name>
    <dbReference type="NCBI Taxonomy" id="1813468"/>
    <lineage>
        <taxon>Bacteria</taxon>
        <taxon>Pseudomonadati</taxon>
        <taxon>Pseudomonadota</taxon>
        <taxon>Alphaproteobacteria</taxon>
        <taxon>Sphingomonadales</taxon>
        <taxon>Sphingomonadaceae</taxon>
        <taxon>Sphingomonas</taxon>
    </lineage>
</organism>
<gene>
    <name evidence="1" type="ORF">PQ455_09020</name>
</gene>
<dbReference type="Proteomes" id="UP001220395">
    <property type="component" value="Chromosome"/>
</dbReference>
<dbReference type="SUPFAM" id="SSF160631">
    <property type="entry name" value="SMI1/KNR4-like"/>
    <property type="match status" value="1"/>
</dbReference>
<protein>
    <submittedName>
        <fullName evidence="1">SMI1/KNR4 family protein</fullName>
    </submittedName>
</protein>
<dbReference type="EMBL" id="CP117411">
    <property type="protein sequence ID" value="WCT75340.1"/>
    <property type="molecule type" value="Genomic_DNA"/>
</dbReference>
<keyword evidence="2" id="KW-1185">Reference proteome</keyword>